<dbReference type="SUPFAM" id="SSF50249">
    <property type="entry name" value="Nucleic acid-binding proteins"/>
    <property type="match status" value="1"/>
</dbReference>
<accession>A0ABW1QXD8</accession>
<comment type="caution">
    <text evidence="2">The sequence shown here is derived from an EMBL/GenBank/DDBJ whole genome shotgun (WGS) entry which is preliminary data.</text>
</comment>
<keyword evidence="3" id="KW-1185">Reference proteome</keyword>
<dbReference type="CDD" id="cd04488">
    <property type="entry name" value="RecG_wedge_OBF"/>
    <property type="match status" value="1"/>
</dbReference>
<name>A0ABW1QXD8_9ACTN</name>
<dbReference type="EMBL" id="JBHSQI010000003">
    <property type="protein sequence ID" value="MFC6153189.1"/>
    <property type="molecule type" value="Genomic_DNA"/>
</dbReference>
<dbReference type="RefSeq" id="WP_239022051.1">
    <property type="nucleotide sequence ID" value="NZ_CP034929.1"/>
</dbReference>
<feature type="compositionally biased region" description="Basic and acidic residues" evidence="1">
    <location>
        <begin position="10"/>
        <end position="30"/>
    </location>
</feature>
<protein>
    <submittedName>
        <fullName evidence="2">OB-fold nucleic acid binding domain-containing protein</fullName>
    </submittedName>
</protein>
<reference evidence="3" key="1">
    <citation type="journal article" date="2019" name="Int. J. Syst. Evol. Microbiol.">
        <title>The Global Catalogue of Microorganisms (GCM) 10K type strain sequencing project: providing services to taxonomists for standard genome sequencing and annotation.</title>
        <authorList>
            <consortium name="The Broad Institute Genomics Platform"/>
            <consortium name="The Broad Institute Genome Sequencing Center for Infectious Disease"/>
            <person name="Wu L."/>
            <person name="Ma J."/>
        </authorList>
    </citation>
    <scope>NUCLEOTIDE SEQUENCE [LARGE SCALE GENOMIC DNA]</scope>
    <source>
        <strain evidence="3">DFY28</strain>
    </source>
</reference>
<evidence type="ECO:0000313" key="3">
    <source>
        <dbReference type="Proteomes" id="UP001596098"/>
    </source>
</evidence>
<dbReference type="Gene3D" id="2.40.50.140">
    <property type="entry name" value="Nucleic acid-binding proteins"/>
    <property type="match status" value="1"/>
</dbReference>
<evidence type="ECO:0000256" key="1">
    <source>
        <dbReference type="SAM" id="MobiDB-lite"/>
    </source>
</evidence>
<organism evidence="2 3">
    <name type="scientific">Nocardioides yefusunii</name>
    <dbReference type="NCBI Taxonomy" id="2500546"/>
    <lineage>
        <taxon>Bacteria</taxon>
        <taxon>Bacillati</taxon>
        <taxon>Actinomycetota</taxon>
        <taxon>Actinomycetes</taxon>
        <taxon>Propionibacteriales</taxon>
        <taxon>Nocardioidaceae</taxon>
        <taxon>Nocardioides</taxon>
    </lineage>
</organism>
<dbReference type="Proteomes" id="UP001596098">
    <property type="component" value="Unassembled WGS sequence"/>
</dbReference>
<feature type="region of interest" description="Disordered" evidence="1">
    <location>
        <begin position="1"/>
        <end position="45"/>
    </location>
</feature>
<sequence>MGMRSTASDALRRWADSSDQEARDLRKEHGVAGATPIGQAPDRETVKLRGTVRTLTLMPRGGVPSLEAELDDGTGVVVLVWLGRRRIAGIQVGRAMSVQGRIGLHDHRRVLYNPRYELMP</sequence>
<dbReference type="InterPro" id="IPR012340">
    <property type="entry name" value="NA-bd_OB-fold"/>
</dbReference>
<evidence type="ECO:0000313" key="2">
    <source>
        <dbReference type="EMBL" id="MFC6153189.1"/>
    </source>
</evidence>
<proteinExistence type="predicted"/>
<gene>
    <name evidence="2" type="ORF">ACFPWU_05860</name>
</gene>